<dbReference type="EMBL" id="LXIE01000045">
    <property type="protein sequence ID" value="OAD90473.1"/>
    <property type="molecule type" value="Genomic_DNA"/>
</dbReference>
<accession>A0A1A9LBA1</accession>
<dbReference type="STRING" id="1385699.A7A78_06035"/>
<organism evidence="1 2">
    <name type="scientific">Aequorivita soesokkakensis</name>
    <dbReference type="NCBI Taxonomy" id="1385699"/>
    <lineage>
        <taxon>Bacteria</taxon>
        <taxon>Pseudomonadati</taxon>
        <taxon>Bacteroidota</taxon>
        <taxon>Flavobacteriia</taxon>
        <taxon>Flavobacteriales</taxon>
        <taxon>Flavobacteriaceae</taxon>
        <taxon>Aequorivita</taxon>
    </lineage>
</organism>
<proteinExistence type="predicted"/>
<protein>
    <submittedName>
        <fullName evidence="1">Uncharacterized protein</fullName>
    </submittedName>
</protein>
<evidence type="ECO:0000313" key="1">
    <source>
        <dbReference type="EMBL" id="OAD90473.1"/>
    </source>
</evidence>
<name>A0A1A9LBA1_9FLAO</name>
<gene>
    <name evidence="1" type="ORF">A7A78_06035</name>
</gene>
<keyword evidence="2" id="KW-1185">Reference proteome</keyword>
<sequence>MKKKIFIIILFSVLVCSLVYRKDLKRLYNNYQEFRVLNNSIVWSSEKKLKFSDFNYEPEKIQMDNVAVTVGIISVHDISKKITHRSTTIFMPKESFITNKNDSLILRIAQARFDLCELYRRKMELKITSLNKQNIESINTDSITKYEELYYALFEKEWDKFNEIKTNELSIGLMKMEKYLEQELN</sequence>
<evidence type="ECO:0000313" key="2">
    <source>
        <dbReference type="Proteomes" id="UP000077552"/>
    </source>
</evidence>
<dbReference type="Proteomes" id="UP000077552">
    <property type="component" value="Unassembled WGS sequence"/>
</dbReference>
<dbReference type="OrthoDB" id="1446923at2"/>
<comment type="caution">
    <text evidence="1">The sequence shown here is derived from an EMBL/GenBank/DDBJ whole genome shotgun (WGS) entry which is preliminary data.</text>
</comment>
<dbReference type="AlphaFoldDB" id="A0A1A9LBA1"/>
<reference evidence="1 2" key="1">
    <citation type="submission" date="2016-05" db="EMBL/GenBank/DDBJ databases">
        <title>Genome sequencing of Vitellibacter soesokkakensis RSSK-12.</title>
        <authorList>
            <person name="Thevarajoo S."/>
            <person name="Selvaratnam C."/>
            <person name="Goh K.M."/>
            <person name="Chan K.-G."/>
            <person name="Chong C.S."/>
        </authorList>
    </citation>
    <scope>NUCLEOTIDE SEQUENCE [LARGE SCALE GENOMIC DNA]</scope>
    <source>
        <strain evidence="1 2">RSSK-12</strain>
    </source>
</reference>
<dbReference type="RefSeq" id="WP_068762790.1">
    <property type="nucleotide sequence ID" value="NZ_LXIE01000045.1"/>
</dbReference>